<evidence type="ECO:0000313" key="4">
    <source>
        <dbReference type="WBParaSite" id="Gr19_v10_g11112.t1"/>
    </source>
</evidence>
<proteinExistence type="predicted"/>
<keyword evidence="2" id="KW-1133">Transmembrane helix</keyword>
<feature type="region of interest" description="Disordered" evidence="1">
    <location>
        <begin position="136"/>
        <end position="191"/>
    </location>
</feature>
<evidence type="ECO:0000256" key="2">
    <source>
        <dbReference type="SAM" id="Phobius"/>
    </source>
</evidence>
<evidence type="ECO:0000313" key="3">
    <source>
        <dbReference type="Proteomes" id="UP000887572"/>
    </source>
</evidence>
<organism evidence="3 4">
    <name type="scientific">Globodera rostochiensis</name>
    <name type="common">Golden nematode worm</name>
    <name type="synonym">Heterodera rostochiensis</name>
    <dbReference type="NCBI Taxonomy" id="31243"/>
    <lineage>
        <taxon>Eukaryota</taxon>
        <taxon>Metazoa</taxon>
        <taxon>Ecdysozoa</taxon>
        <taxon>Nematoda</taxon>
        <taxon>Chromadorea</taxon>
        <taxon>Rhabditida</taxon>
        <taxon>Tylenchina</taxon>
        <taxon>Tylenchomorpha</taxon>
        <taxon>Tylenchoidea</taxon>
        <taxon>Heteroderidae</taxon>
        <taxon>Heteroderinae</taxon>
        <taxon>Globodera</taxon>
    </lineage>
</organism>
<reference evidence="4" key="1">
    <citation type="submission" date="2022-11" db="UniProtKB">
        <authorList>
            <consortium name="WormBaseParasite"/>
        </authorList>
    </citation>
    <scope>IDENTIFICATION</scope>
</reference>
<keyword evidence="2" id="KW-0812">Transmembrane</keyword>
<protein>
    <submittedName>
        <fullName evidence="4">Uncharacterized protein</fullName>
    </submittedName>
</protein>
<keyword evidence="2" id="KW-0472">Membrane</keyword>
<accession>A0A914GT14</accession>
<name>A0A914GT14_GLORO</name>
<dbReference type="AlphaFoldDB" id="A0A914GT14"/>
<evidence type="ECO:0000256" key="1">
    <source>
        <dbReference type="SAM" id="MobiDB-lite"/>
    </source>
</evidence>
<feature type="transmembrane region" description="Helical" evidence="2">
    <location>
        <begin position="6"/>
        <end position="24"/>
    </location>
</feature>
<sequence>MTVSVVLIPLQLMLIVVGAVFVIITQCCGCKKKQNQADEAQPDADQQQSTASTPLSAAEVQTAAYQTLAQGQPPFTAALGTISQRPSSAAEPSPTSAACATNYALSGQNAISMKASPQMTSKMSSRECSMGATNYALDSPTGPARTSSREPAPFKGGGTHGAVSQRSSHGAMNVTNRSSHGAMNVTNYAMT</sequence>
<keyword evidence="3" id="KW-1185">Reference proteome</keyword>
<feature type="compositionally biased region" description="Polar residues" evidence="1">
    <location>
        <begin position="162"/>
        <end position="191"/>
    </location>
</feature>
<dbReference type="Proteomes" id="UP000887572">
    <property type="component" value="Unplaced"/>
</dbReference>
<dbReference type="WBParaSite" id="Gr19_v10_g11112.t1">
    <property type="protein sequence ID" value="Gr19_v10_g11112.t1"/>
    <property type="gene ID" value="Gr19_v10_g11112"/>
</dbReference>